<feature type="domain" description="ABC transporter" evidence="5">
    <location>
        <begin position="5"/>
        <end position="230"/>
    </location>
</feature>
<dbReference type="Pfam" id="PF13732">
    <property type="entry name" value="DrrA1-3_C"/>
    <property type="match status" value="1"/>
</dbReference>
<dbReference type="Pfam" id="PF00005">
    <property type="entry name" value="ABC_tran"/>
    <property type="match status" value="1"/>
</dbReference>
<dbReference type="PANTHER" id="PTHR42711">
    <property type="entry name" value="ABC TRANSPORTER ATP-BINDING PROTEIN"/>
    <property type="match status" value="1"/>
</dbReference>
<dbReference type="InterPro" id="IPR017871">
    <property type="entry name" value="ABC_transporter-like_CS"/>
</dbReference>
<dbReference type="PROSITE" id="PS50893">
    <property type="entry name" value="ABC_TRANSPORTER_2"/>
    <property type="match status" value="1"/>
</dbReference>
<dbReference type="InterPro" id="IPR003439">
    <property type="entry name" value="ABC_transporter-like_ATP-bd"/>
</dbReference>
<dbReference type="Gene3D" id="3.40.50.300">
    <property type="entry name" value="P-loop containing nucleotide triphosphate hydrolases"/>
    <property type="match status" value="1"/>
</dbReference>
<evidence type="ECO:0000259" key="5">
    <source>
        <dbReference type="PROSITE" id="PS50893"/>
    </source>
</evidence>
<dbReference type="SUPFAM" id="SSF52540">
    <property type="entry name" value="P-loop containing nucleoside triphosphate hydrolases"/>
    <property type="match status" value="1"/>
</dbReference>
<evidence type="ECO:0000256" key="1">
    <source>
        <dbReference type="ARBA" id="ARBA00005417"/>
    </source>
</evidence>
<dbReference type="InterPro" id="IPR050763">
    <property type="entry name" value="ABC_transporter_ATP-binding"/>
</dbReference>
<proteinExistence type="inferred from homology"/>
<dbReference type="RefSeq" id="WP_270453780.1">
    <property type="nucleotide sequence ID" value="NZ_JADPIE010000003.1"/>
</dbReference>
<name>A0A931AQ13_9FIRM</name>
<dbReference type="Proteomes" id="UP000621436">
    <property type="component" value="Unassembled WGS sequence"/>
</dbReference>
<comment type="similarity">
    <text evidence="1">Belongs to the ABC transporter superfamily.</text>
</comment>
<keyword evidence="2" id="KW-0813">Transport</keyword>
<dbReference type="PANTHER" id="PTHR42711:SF5">
    <property type="entry name" value="ABC TRANSPORTER ATP-BINDING PROTEIN NATA"/>
    <property type="match status" value="1"/>
</dbReference>
<reference evidence="6" key="1">
    <citation type="submission" date="2020-11" db="EMBL/GenBank/DDBJ databases">
        <title>Halonatronomonas betainensis gen. nov., sp. nov. a novel haloalkaliphilic representative of the family Halanaerobiacae capable of betaine degradation.</title>
        <authorList>
            <person name="Boltyanskaya Y."/>
            <person name="Kevbrin V."/>
            <person name="Detkova E."/>
            <person name="Grouzdev D.S."/>
            <person name="Koziaeva V."/>
            <person name="Zhilina T."/>
        </authorList>
    </citation>
    <scope>NUCLEOTIDE SEQUENCE</scope>
    <source>
        <strain evidence="6">Z-7014</strain>
    </source>
</reference>
<organism evidence="6 7">
    <name type="scientific">Halonatronomonas betaini</name>
    <dbReference type="NCBI Taxonomy" id="2778430"/>
    <lineage>
        <taxon>Bacteria</taxon>
        <taxon>Bacillati</taxon>
        <taxon>Bacillota</taxon>
        <taxon>Clostridia</taxon>
        <taxon>Halanaerobiales</taxon>
        <taxon>Halarsenatibacteraceae</taxon>
        <taxon>Halonatronomonas</taxon>
    </lineage>
</organism>
<evidence type="ECO:0000256" key="4">
    <source>
        <dbReference type="ARBA" id="ARBA00022840"/>
    </source>
</evidence>
<gene>
    <name evidence="6" type="ORF">I0Q91_07235</name>
</gene>
<keyword evidence="4 6" id="KW-0067">ATP-binding</keyword>
<sequence length="308" mass="34884">MEPILKVKDVLKAYDDLIAVNKISFEVNQGEIMGILGPNGAGKTSLIRMIMNINAPDKGKIELNLDTDNWQSRVGYLPEERGLYKEAKVKDILIFLGSLKGLSKKEALKEGEYWLDKFDLTDNLNDEIKELSKGMAQKVQFAACVLHKPKLLILDEPFSGLDPVSQDLMKEEIKGLAESGVAIMLSSHQMNLVEEVCDRIFLLDKGNKVLYDDLDSIKNQYGNYRARLQTNDSNLLEDWLNENDLILNYNSYRNNFNILLEDNIEPNKFIADLPAGINLVELEIKRISLHNIFTRVARGGLLDAKENI</sequence>
<keyword evidence="3" id="KW-0547">Nucleotide-binding</keyword>
<evidence type="ECO:0000256" key="2">
    <source>
        <dbReference type="ARBA" id="ARBA00022448"/>
    </source>
</evidence>
<evidence type="ECO:0000313" key="6">
    <source>
        <dbReference type="EMBL" id="MBF8436863.1"/>
    </source>
</evidence>
<evidence type="ECO:0000313" key="7">
    <source>
        <dbReference type="Proteomes" id="UP000621436"/>
    </source>
</evidence>
<dbReference type="InterPro" id="IPR003593">
    <property type="entry name" value="AAA+_ATPase"/>
</dbReference>
<dbReference type="InterPro" id="IPR027417">
    <property type="entry name" value="P-loop_NTPase"/>
</dbReference>
<evidence type="ECO:0000256" key="3">
    <source>
        <dbReference type="ARBA" id="ARBA00022741"/>
    </source>
</evidence>
<comment type="caution">
    <text evidence="6">The sequence shown here is derived from an EMBL/GenBank/DDBJ whole genome shotgun (WGS) entry which is preliminary data.</text>
</comment>
<dbReference type="GO" id="GO:0005524">
    <property type="term" value="F:ATP binding"/>
    <property type="evidence" value="ECO:0007669"/>
    <property type="project" value="UniProtKB-KW"/>
</dbReference>
<dbReference type="InterPro" id="IPR025302">
    <property type="entry name" value="DrrA1/2-like_C"/>
</dbReference>
<keyword evidence="7" id="KW-1185">Reference proteome</keyword>
<dbReference type="EMBL" id="JADPIE010000003">
    <property type="protein sequence ID" value="MBF8436863.1"/>
    <property type="molecule type" value="Genomic_DNA"/>
</dbReference>
<dbReference type="AlphaFoldDB" id="A0A931AQ13"/>
<dbReference type="GO" id="GO:0016887">
    <property type="term" value="F:ATP hydrolysis activity"/>
    <property type="evidence" value="ECO:0007669"/>
    <property type="project" value="InterPro"/>
</dbReference>
<protein>
    <submittedName>
        <fullName evidence="6">ATP-binding cassette domain-containing protein</fullName>
    </submittedName>
</protein>
<accession>A0A931AQ13</accession>
<dbReference type="PROSITE" id="PS00211">
    <property type="entry name" value="ABC_TRANSPORTER_1"/>
    <property type="match status" value="1"/>
</dbReference>
<dbReference type="SMART" id="SM00382">
    <property type="entry name" value="AAA"/>
    <property type="match status" value="1"/>
</dbReference>